<evidence type="ECO:0000259" key="8">
    <source>
        <dbReference type="Pfam" id="PF07559"/>
    </source>
</evidence>
<dbReference type="Pfam" id="PF22692">
    <property type="entry name" value="LlgE_F_G_D1"/>
    <property type="match status" value="1"/>
</dbReference>
<dbReference type="OrthoDB" id="9804559at2"/>
<feature type="domain" description="Flagellar basal body rod protein N-terminal" evidence="6">
    <location>
        <begin position="5"/>
        <end position="35"/>
    </location>
</feature>
<dbReference type="GO" id="GO:0009424">
    <property type="term" value="C:bacterial-type flagellum hook"/>
    <property type="evidence" value="ECO:0007669"/>
    <property type="project" value="TreeGrafter"/>
</dbReference>
<sequence length="410" mass="44116">MLRSLNSGVAGLRNHQERLDTIGNNIANVNTAGFKADRVTFEEAFNQTLESATAPNDRGGTNPQQIGLGMNIGSMDTIHTQGSLENTGRRTDLAIEGDGFFTVNDGESDYFTRVGNFGVDSDGNLVSQSTGYKVQGYQVDEDGGIDTDEMGDIEVPLGDVVSPKATENVSYRGNLDSKTEEEDSVTTTVDVYDALGGKHTIDVTFTKQEGNEWEVEFSYEDENGNQETVEADDNLTFDNNGEIKDGEIANLNLDLGDDVEDLEIEFDLSNITQYSDGDGNSTVEGTVEDGRQQGDLEDFGINAAGVVTGIYSNGETRELGQITMADFSNPAGLNKEGSGLYTPSQNSGEPRFGIAGSGGRGEIRPGALEMSNVDMSQEFTDMIVTQRGFQANSRTISTGDEVLQELVNLK</sequence>
<dbReference type="InterPro" id="IPR020013">
    <property type="entry name" value="Flagellar_FlgE/F/G"/>
</dbReference>
<evidence type="ECO:0000313" key="11">
    <source>
        <dbReference type="Proteomes" id="UP000214588"/>
    </source>
</evidence>
<evidence type="ECO:0000313" key="10">
    <source>
        <dbReference type="EMBL" id="OWZ84233.1"/>
    </source>
</evidence>
<dbReference type="Gene3D" id="2.60.98.20">
    <property type="entry name" value="Flagellar hook protein FlgE"/>
    <property type="match status" value="1"/>
</dbReference>
<evidence type="ECO:0000259" key="6">
    <source>
        <dbReference type="Pfam" id="PF00460"/>
    </source>
</evidence>
<feature type="domain" description="Flagellar hook protein FlgE D2" evidence="8">
    <location>
        <begin position="174"/>
        <end position="287"/>
    </location>
</feature>
<evidence type="ECO:0000256" key="5">
    <source>
        <dbReference type="RuleBase" id="RU362116"/>
    </source>
</evidence>
<keyword evidence="4 5" id="KW-0975">Bacterial flagellum</keyword>
<dbReference type="InterPro" id="IPR001444">
    <property type="entry name" value="Flag_bb_rod_N"/>
</dbReference>
<comment type="subcellular location">
    <subcellularLocation>
        <location evidence="1 5">Bacterial flagellum basal body</location>
    </subcellularLocation>
</comment>
<dbReference type="Pfam" id="PF06429">
    <property type="entry name" value="Flg_bbr_C"/>
    <property type="match status" value="1"/>
</dbReference>
<evidence type="ECO:0000256" key="4">
    <source>
        <dbReference type="ARBA" id="ARBA00023143"/>
    </source>
</evidence>
<keyword evidence="11" id="KW-1185">Reference proteome</keyword>
<reference evidence="10 11" key="1">
    <citation type="submission" date="2017-06" db="EMBL/GenBank/DDBJ databases">
        <title>Draft Genome Sequence of Natranaerobius trueperi halophilic, alkalithermophilic bacteria from soda lakes.</title>
        <authorList>
            <person name="Zhao B."/>
        </authorList>
    </citation>
    <scope>NUCLEOTIDE SEQUENCE [LARGE SCALE GENOMIC DNA]</scope>
    <source>
        <strain evidence="10 11">DSM 18760</strain>
    </source>
</reference>
<evidence type="ECO:0000256" key="2">
    <source>
        <dbReference type="ARBA" id="ARBA00009677"/>
    </source>
</evidence>
<organism evidence="10 11">
    <name type="scientific">Natranaerobius trueperi</name>
    <dbReference type="NCBI Taxonomy" id="759412"/>
    <lineage>
        <taxon>Bacteria</taxon>
        <taxon>Bacillati</taxon>
        <taxon>Bacillota</taxon>
        <taxon>Clostridia</taxon>
        <taxon>Natranaerobiales</taxon>
        <taxon>Natranaerobiaceae</taxon>
        <taxon>Natranaerobius</taxon>
    </lineage>
</organism>
<name>A0A226BYY4_9FIRM</name>
<accession>A0A226BYY4</accession>
<dbReference type="EMBL" id="NIQC01000006">
    <property type="protein sequence ID" value="OWZ84233.1"/>
    <property type="molecule type" value="Genomic_DNA"/>
</dbReference>
<dbReference type="Pfam" id="PF00460">
    <property type="entry name" value="Flg_bb_rod"/>
    <property type="match status" value="1"/>
</dbReference>
<dbReference type="PANTHER" id="PTHR30435:SF1">
    <property type="entry name" value="FLAGELLAR HOOK PROTEIN FLGE"/>
    <property type="match status" value="1"/>
</dbReference>
<dbReference type="InterPro" id="IPR011491">
    <property type="entry name" value="FlgE_D2"/>
</dbReference>
<feature type="domain" description="Flagellar basal-body/hook protein C-terminal" evidence="7">
    <location>
        <begin position="365"/>
        <end position="409"/>
    </location>
</feature>
<dbReference type="GO" id="GO:0071978">
    <property type="term" value="P:bacterial-type flagellum-dependent swarming motility"/>
    <property type="evidence" value="ECO:0007669"/>
    <property type="project" value="TreeGrafter"/>
</dbReference>
<dbReference type="GO" id="GO:0009425">
    <property type="term" value="C:bacterial-type flagellum basal body"/>
    <property type="evidence" value="ECO:0007669"/>
    <property type="project" value="UniProtKB-SubCell"/>
</dbReference>
<evidence type="ECO:0000256" key="1">
    <source>
        <dbReference type="ARBA" id="ARBA00004117"/>
    </source>
</evidence>
<dbReference type="PANTHER" id="PTHR30435">
    <property type="entry name" value="FLAGELLAR PROTEIN"/>
    <property type="match status" value="1"/>
</dbReference>
<evidence type="ECO:0000259" key="7">
    <source>
        <dbReference type="Pfam" id="PF06429"/>
    </source>
</evidence>
<feature type="domain" description="Flagellar hook protein FlgE/F/G-like D1" evidence="9">
    <location>
        <begin position="94"/>
        <end position="156"/>
    </location>
</feature>
<evidence type="ECO:0000256" key="3">
    <source>
        <dbReference type="ARBA" id="ARBA00019015"/>
    </source>
</evidence>
<protein>
    <recommendedName>
        <fullName evidence="3 5">Flagellar hook protein FlgE</fullName>
    </recommendedName>
</protein>
<dbReference type="InterPro" id="IPR053967">
    <property type="entry name" value="LlgE_F_G-like_D1"/>
</dbReference>
<comment type="function">
    <text evidence="5">A flexible structure which links the flagellar filament to the drive apparatus in the basal body.</text>
</comment>
<evidence type="ECO:0000259" key="9">
    <source>
        <dbReference type="Pfam" id="PF22692"/>
    </source>
</evidence>
<dbReference type="RefSeq" id="WP_089023018.1">
    <property type="nucleotide sequence ID" value="NZ_NIQC01000006.1"/>
</dbReference>
<dbReference type="InterPro" id="IPR037058">
    <property type="entry name" value="Falgellar_hook_FlgE_sf"/>
</dbReference>
<dbReference type="InterPro" id="IPR010930">
    <property type="entry name" value="Flg_bb/hook_C_dom"/>
</dbReference>
<gene>
    <name evidence="10" type="ORF">CDO51_04030</name>
</gene>
<comment type="caution">
    <text evidence="10">The sequence shown here is derived from an EMBL/GenBank/DDBJ whole genome shotgun (WGS) entry which is preliminary data.</text>
</comment>
<dbReference type="Pfam" id="PF07559">
    <property type="entry name" value="FlgE_D2"/>
    <property type="match status" value="1"/>
</dbReference>
<proteinExistence type="inferred from homology"/>
<comment type="similarity">
    <text evidence="2 5">Belongs to the flagella basal body rod proteins family.</text>
</comment>
<dbReference type="GO" id="GO:0005829">
    <property type="term" value="C:cytosol"/>
    <property type="evidence" value="ECO:0007669"/>
    <property type="project" value="TreeGrafter"/>
</dbReference>
<dbReference type="Proteomes" id="UP000214588">
    <property type="component" value="Unassembled WGS sequence"/>
</dbReference>
<dbReference type="NCBIfam" id="TIGR03506">
    <property type="entry name" value="FlgEFG_subfam"/>
    <property type="match status" value="1"/>
</dbReference>
<dbReference type="SUPFAM" id="SSF117143">
    <property type="entry name" value="Flagellar hook protein flgE"/>
    <property type="match status" value="1"/>
</dbReference>
<dbReference type="InterPro" id="IPR037925">
    <property type="entry name" value="FlgE/F/G-like"/>
</dbReference>
<dbReference type="AlphaFoldDB" id="A0A226BYY4"/>